<dbReference type="GO" id="GO:0005770">
    <property type="term" value="C:late endosome"/>
    <property type="evidence" value="ECO:0007669"/>
    <property type="project" value="TreeGrafter"/>
</dbReference>
<dbReference type="GO" id="GO:0035091">
    <property type="term" value="F:phosphatidylinositol binding"/>
    <property type="evidence" value="ECO:0007669"/>
    <property type="project" value="InterPro"/>
</dbReference>
<dbReference type="InterPro" id="IPR036871">
    <property type="entry name" value="PX_dom_sf"/>
</dbReference>
<comment type="caution">
    <text evidence="5">The sequence shown here is derived from an EMBL/GenBank/DDBJ whole genome shotgun (WGS) entry which is preliminary data.</text>
</comment>
<evidence type="ECO:0000256" key="1">
    <source>
        <dbReference type="ARBA" id="ARBA00004496"/>
    </source>
</evidence>
<dbReference type="PANTHER" id="PTHR22999:SF23">
    <property type="entry name" value="SORTING NEXIN-16"/>
    <property type="match status" value="1"/>
</dbReference>
<dbReference type="EMBL" id="JAFBMS010000218">
    <property type="protein sequence ID" value="KAG9333073.1"/>
    <property type="molecule type" value="Genomic_DNA"/>
</dbReference>
<keyword evidence="2" id="KW-0963">Cytoplasm</keyword>
<evidence type="ECO:0000256" key="2">
    <source>
        <dbReference type="ARBA" id="ARBA00022490"/>
    </source>
</evidence>
<organism evidence="5 6">
    <name type="scientific">Albula glossodonta</name>
    <name type="common">roundjaw bonefish</name>
    <dbReference type="NCBI Taxonomy" id="121402"/>
    <lineage>
        <taxon>Eukaryota</taxon>
        <taxon>Metazoa</taxon>
        <taxon>Chordata</taxon>
        <taxon>Craniata</taxon>
        <taxon>Vertebrata</taxon>
        <taxon>Euteleostomi</taxon>
        <taxon>Actinopterygii</taxon>
        <taxon>Neopterygii</taxon>
        <taxon>Teleostei</taxon>
        <taxon>Albuliformes</taxon>
        <taxon>Albulidae</taxon>
        <taxon>Albula</taxon>
    </lineage>
</organism>
<accession>A0A8T2MZ95</accession>
<feature type="compositionally biased region" description="Low complexity" evidence="4">
    <location>
        <begin position="88"/>
        <end position="98"/>
    </location>
</feature>
<keyword evidence="3" id="KW-0175">Coiled coil</keyword>
<feature type="region of interest" description="Disordered" evidence="4">
    <location>
        <begin position="74"/>
        <end position="105"/>
    </location>
</feature>
<dbReference type="GO" id="GO:0008333">
    <property type="term" value="P:endosome to lysosome transport"/>
    <property type="evidence" value="ECO:0007669"/>
    <property type="project" value="TreeGrafter"/>
</dbReference>
<dbReference type="GO" id="GO:0005769">
    <property type="term" value="C:early endosome"/>
    <property type="evidence" value="ECO:0007669"/>
    <property type="project" value="TreeGrafter"/>
</dbReference>
<evidence type="ECO:0000313" key="5">
    <source>
        <dbReference type="EMBL" id="KAG9333073.1"/>
    </source>
</evidence>
<name>A0A8T2MZ95_9TELE</name>
<dbReference type="Proteomes" id="UP000824540">
    <property type="component" value="Unassembled WGS sequence"/>
</dbReference>
<feature type="region of interest" description="Disordered" evidence="4">
    <location>
        <begin position="1"/>
        <end position="55"/>
    </location>
</feature>
<dbReference type="SUPFAM" id="SSF64268">
    <property type="entry name" value="PX domain"/>
    <property type="match status" value="1"/>
</dbReference>
<keyword evidence="6" id="KW-1185">Reference proteome</keyword>
<comment type="subcellular location">
    <subcellularLocation>
        <location evidence="1">Cytoplasm</location>
    </subcellularLocation>
</comment>
<feature type="compositionally biased region" description="Low complexity" evidence="4">
    <location>
        <begin position="28"/>
        <end position="39"/>
    </location>
</feature>
<dbReference type="InterPro" id="IPR051837">
    <property type="entry name" value="SortingNexin/PXDomain-PKLike"/>
</dbReference>
<dbReference type="AlphaFoldDB" id="A0A8T2MZ95"/>
<evidence type="ECO:0000256" key="3">
    <source>
        <dbReference type="SAM" id="Coils"/>
    </source>
</evidence>
<evidence type="ECO:0000313" key="6">
    <source>
        <dbReference type="Proteomes" id="UP000824540"/>
    </source>
</evidence>
<dbReference type="OrthoDB" id="76516at2759"/>
<evidence type="ECO:0008006" key="7">
    <source>
        <dbReference type="Google" id="ProtNLM"/>
    </source>
</evidence>
<evidence type="ECO:0000256" key="4">
    <source>
        <dbReference type="SAM" id="MobiDB-lite"/>
    </source>
</evidence>
<proteinExistence type="predicted"/>
<sequence>MATPFVPVAVPIGRPSPGGSRPRPHRTASLGSASSSGSSIRGPGDEGVGACQTPPLQCQSPVARARLNGNNCSMEYSSIPRPHGDGGSSSAGSGDSSGLTESERCRSHADVMAPGAELTDDALSCWARSLAHPSGQVYKILVKKTQDDSWVVFRRYTDFSRLNDKRSTKILSGFGPGRLSVTDPLLLPPSSAPAWGERALCLSLGTGAFAFRHTATGGGCLQKGTGPPRGKQETGYGEDCVSCQNRGVNLFCVCAFRRPQLGLQVFLQNLVAHKDIANCVAVREFLCLDDPPGPFDSLEESRAFCETLEECNYRLQKELTEKQREMASLRKELEEKELHIRLLEERMRYSCVCVCVCVCVRACVRACVRTHAACLHFI</sequence>
<dbReference type="GO" id="GO:0006622">
    <property type="term" value="P:protein targeting to lysosome"/>
    <property type="evidence" value="ECO:0007669"/>
    <property type="project" value="TreeGrafter"/>
</dbReference>
<feature type="coiled-coil region" evidence="3">
    <location>
        <begin position="305"/>
        <end position="346"/>
    </location>
</feature>
<reference evidence="5" key="1">
    <citation type="thesis" date="2021" institute="BYU ScholarsArchive" country="Provo, UT, USA">
        <title>Applications of and Algorithms for Genome Assembly and Genomic Analyses with an Emphasis on Marine Teleosts.</title>
        <authorList>
            <person name="Pickett B.D."/>
        </authorList>
    </citation>
    <scope>NUCLEOTIDE SEQUENCE</scope>
    <source>
        <strain evidence="5">HI-2016</strain>
    </source>
</reference>
<dbReference type="PANTHER" id="PTHR22999">
    <property type="entry name" value="PX SERINE/THREONINE KINASE PXK"/>
    <property type="match status" value="1"/>
</dbReference>
<dbReference type="GO" id="GO:0045022">
    <property type="term" value="P:early endosome to late endosome transport"/>
    <property type="evidence" value="ECO:0007669"/>
    <property type="project" value="TreeGrafter"/>
</dbReference>
<gene>
    <name evidence="5" type="ORF">JZ751_013541</name>
</gene>
<protein>
    <recommendedName>
        <fullName evidence="7">PX domain-containing protein</fullName>
    </recommendedName>
</protein>
<dbReference type="Gene3D" id="3.30.1520.10">
    <property type="entry name" value="Phox-like domain"/>
    <property type="match status" value="2"/>
</dbReference>